<feature type="region of interest" description="Disordered" evidence="1">
    <location>
        <begin position="311"/>
        <end position="362"/>
    </location>
</feature>
<dbReference type="OrthoDB" id="2018352at2759"/>
<dbReference type="AlphaFoldDB" id="A0A5N6R5H2"/>
<dbReference type="EMBL" id="CM017325">
    <property type="protein sequence ID" value="KAE8055673.1"/>
    <property type="molecule type" value="Genomic_DNA"/>
</dbReference>
<reference evidence="2 3" key="1">
    <citation type="submission" date="2019-06" db="EMBL/GenBank/DDBJ databases">
        <title>A chromosomal-level reference genome of Carpinus fangiana (Coryloideae, Betulaceae).</title>
        <authorList>
            <person name="Yang X."/>
            <person name="Wang Z."/>
            <person name="Zhang L."/>
            <person name="Hao G."/>
            <person name="Liu J."/>
            <person name="Yang Y."/>
        </authorList>
    </citation>
    <scope>NUCLEOTIDE SEQUENCE [LARGE SCALE GENOMIC DNA]</scope>
    <source>
        <strain evidence="2">Cfa_2016G</strain>
        <tissue evidence="2">Leaf</tissue>
    </source>
</reference>
<feature type="compositionally biased region" description="Polar residues" evidence="1">
    <location>
        <begin position="323"/>
        <end position="341"/>
    </location>
</feature>
<dbReference type="PANTHER" id="PTHR35998">
    <property type="entry name" value="OS02G0127900 PROTEIN"/>
    <property type="match status" value="1"/>
</dbReference>
<protein>
    <submittedName>
        <fullName evidence="2">Uncharacterized protein</fullName>
    </submittedName>
</protein>
<feature type="region of interest" description="Disordered" evidence="1">
    <location>
        <begin position="154"/>
        <end position="179"/>
    </location>
</feature>
<evidence type="ECO:0000313" key="2">
    <source>
        <dbReference type="EMBL" id="KAE8055673.1"/>
    </source>
</evidence>
<evidence type="ECO:0000256" key="1">
    <source>
        <dbReference type="SAM" id="MobiDB-lite"/>
    </source>
</evidence>
<dbReference type="PANTHER" id="PTHR35998:SF1">
    <property type="entry name" value="OS02G0127900 PROTEIN"/>
    <property type="match status" value="1"/>
</dbReference>
<organism evidence="2 3">
    <name type="scientific">Carpinus fangiana</name>
    <dbReference type="NCBI Taxonomy" id="176857"/>
    <lineage>
        <taxon>Eukaryota</taxon>
        <taxon>Viridiplantae</taxon>
        <taxon>Streptophyta</taxon>
        <taxon>Embryophyta</taxon>
        <taxon>Tracheophyta</taxon>
        <taxon>Spermatophyta</taxon>
        <taxon>Magnoliopsida</taxon>
        <taxon>eudicotyledons</taxon>
        <taxon>Gunneridae</taxon>
        <taxon>Pentapetalae</taxon>
        <taxon>rosids</taxon>
        <taxon>fabids</taxon>
        <taxon>Fagales</taxon>
        <taxon>Betulaceae</taxon>
        <taxon>Carpinus</taxon>
    </lineage>
</organism>
<evidence type="ECO:0000313" key="3">
    <source>
        <dbReference type="Proteomes" id="UP000327013"/>
    </source>
</evidence>
<sequence>MRRKVKQVRSITGGEGVPRSAAEKKPVVLLGDAVIPEAAGGMSAAMAAGLGLRAGPVTTASVGNYAVYNPSPTKDLLQRGFLLRRSFDLAGLSCGEGWPPLVLDLKSVLVSDPILESVLVLKPNSILGPDPGLALDPDPILDPNPGLVPKIKPTMSRGGLSGEGPVEQRGGLSGPDPNIPLEDGLTIPQRWLLDWLRDQVKNDEAHLAYLMEVEEEARQLNKVAIPLGAVEGSELMQSKLMQRTFRLALRIQRKVVSPKHPKIRQFLHRRTRAVFDVALKVHRTIQERDIEVGRNLGNWILRWLDRMKPSAHIRGPPPGKPPNSASSGLSMTKQISNSSNLKPPGETHISRNQNSDRHLFTASRNIWPKPFPTISMMMRPPKPAGTMTQYRHFSSPEMLKSDSTRGWLEGGLRKDIVHWMLRN</sequence>
<gene>
    <name evidence="2" type="ORF">FH972_012499</name>
</gene>
<keyword evidence="3" id="KW-1185">Reference proteome</keyword>
<dbReference type="Proteomes" id="UP000327013">
    <property type="component" value="Chromosome 5"/>
</dbReference>
<accession>A0A5N6R5H2</accession>
<proteinExistence type="predicted"/>
<name>A0A5N6R5H2_9ROSI</name>